<dbReference type="Proteomes" id="UP000655759">
    <property type="component" value="Unassembled WGS sequence"/>
</dbReference>
<accession>A0A812F3Y8</accession>
<protein>
    <submittedName>
        <fullName evidence="1">Uncharacterized protein</fullName>
    </submittedName>
</protein>
<comment type="caution">
    <text evidence="1">The sequence shown here is derived from an EMBL/GenBank/DDBJ whole genome shotgun (WGS) entry which is preliminary data.</text>
</comment>
<gene>
    <name evidence="1" type="ORF">NUZ5A_51162</name>
</gene>
<dbReference type="AlphaFoldDB" id="A0A812F3Y8"/>
<evidence type="ECO:0000313" key="2">
    <source>
        <dbReference type="Proteomes" id="UP000655759"/>
    </source>
</evidence>
<name>A0A812F3Y8_9ARCH</name>
<organism evidence="1 2">
    <name type="scientific">Candidatus Nitrosotenuis uzonensis</name>
    <dbReference type="NCBI Taxonomy" id="1407055"/>
    <lineage>
        <taxon>Archaea</taxon>
        <taxon>Nitrososphaerota</taxon>
        <taxon>Candidatus Nitrosotenuis</taxon>
    </lineage>
</organism>
<reference evidence="1" key="1">
    <citation type="submission" date="2021-02" db="EMBL/GenBank/DDBJ databases">
        <authorList>
            <person name="Han P."/>
        </authorList>
    </citation>
    <scope>NUCLEOTIDE SEQUENCE</scope>
    <source>
        <strain evidence="1">Candidatus Nitrosotenuis uzonensis 5A</strain>
    </source>
</reference>
<dbReference type="RefSeq" id="WP_205100510.1">
    <property type="nucleotide sequence ID" value="NZ_CAJNAQ010000005.1"/>
</dbReference>
<sequence>MPYPVSADEGGIKIKPEYMEKEKMYYCLHKEKLLLVFKDEQEFLNCYEIEDQEILQNVKQCNGPDEIEKALNAFLVKKDIKH</sequence>
<evidence type="ECO:0000313" key="1">
    <source>
        <dbReference type="EMBL" id="CAE6501465.1"/>
    </source>
</evidence>
<dbReference type="EMBL" id="CAJNAQ010000005">
    <property type="protein sequence ID" value="CAE6501465.1"/>
    <property type="molecule type" value="Genomic_DNA"/>
</dbReference>
<proteinExistence type="predicted"/>